<protein>
    <submittedName>
        <fullName evidence="1">Uncharacterized protein</fullName>
    </submittedName>
</protein>
<reference evidence="1" key="1">
    <citation type="submission" date="2023-08" db="EMBL/GenBank/DDBJ databases">
        <title>Pelteobagrus vachellii genome.</title>
        <authorList>
            <person name="Liu H."/>
        </authorList>
    </citation>
    <scope>NUCLEOTIDE SEQUENCE</scope>
    <source>
        <strain evidence="1">PRFRI_2022a</strain>
        <tissue evidence="1">Muscle</tissue>
    </source>
</reference>
<proteinExistence type="predicted"/>
<name>A0AA88TGS3_TACVA</name>
<sequence>MDSPPSEHDLWAENINTAIRVKRNRAWNCCVLVSKIPGLSSGAVQSDVFCSVAREQKRALLLLLPQDRVCPKALHLQCSGEDETRLS</sequence>
<accession>A0AA88TGS3</accession>
<gene>
    <name evidence="1" type="ORF">Q7C36_002237</name>
</gene>
<dbReference type="AlphaFoldDB" id="A0AA88TGS3"/>
<comment type="caution">
    <text evidence="1">The sequence shown here is derived from an EMBL/GenBank/DDBJ whole genome shotgun (WGS) entry which is preliminary data.</text>
</comment>
<evidence type="ECO:0000313" key="1">
    <source>
        <dbReference type="EMBL" id="KAK2866181.1"/>
    </source>
</evidence>
<evidence type="ECO:0000313" key="2">
    <source>
        <dbReference type="Proteomes" id="UP001187315"/>
    </source>
</evidence>
<dbReference type="Proteomes" id="UP001187315">
    <property type="component" value="Unassembled WGS sequence"/>
</dbReference>
<keyword evidence="2" id="KW-1185">Reference proteome</keyword>
<dbReference type="EMBL" id="JAVHJS010000002">
    <property type="protein sequence ID" value="KAK2866181.1"/>
    <property type="molecule type" value="Genomic_DNA"/>
</dbReference>
<organism evidence="1 2">
    <name type="scientific">Tachysurus vachellii</name>
    <name type="common">Darkbarbel catfish</name>
    <name type="synonym">Pelteobagrus vachellii</name>
    <dbReference type="NCBI Taxonomy" id="175792"/>
    <lineage>
        <taxon>Eukaryota</taxon>
        <taxon>Metazoa</taxon>
        <taxon>Chordata</taxon>
        <taxon>Craniata</taxon>
        <taxon>Vertebrata</taxon>
        <taxon>Euteleostomi</taxon>
        <taxon>Actinopterygii</taxon>
        <taxon>Neopterygii</taxon>
        <taxon>Teleostei</taxon>
        <taxon>Ostariophysi</taxon>
        <taxon>Siluriformes</taxon>
        <taxon>Bagridae</taxon>
        <taxon>Tachysurus</taxon>
    </lineage>
</organism>